<organism evidence="2 3">
    <name type="scientific">Theileria equi strain WA</name>
    <dbReference type="NCBI Taxonomy" id="1537102"/>
    <lineage>
        <taxon>Eukaryota</taxon>
        <taxon>Sar</taxon>
        <taxon>Alveolata</taxon>
        <taxon>Apicomplexa</taxon>
        <taxon>Aconoidasida</taxon>
        <taxon>Piroplasmida</taxon>
        <taxon>Theileriidae</taxon>
        <taxon>Theileria</taxon>
    </lineage>
</organism>
<dbReference type="VEuPathDB" id="PiroplasmaDB:BEWA_031110"/>
<dbReference type="GeneID" id="15807008"/>
<protein>
    <submittedName>
        <fullName evidence="2">Signal peptide-containing protein</fullName>
    </submittedName>
</protein>
<keyword evidence="3" id="KW-1185">Reference proteome</keyword>
<name>L0AYC3_THEEQ</name>
<proteinExistence type="predicted"/>
<accession>L0AYC3</accession>
<keyword evidence="1" id="KW-0732">Signal</keyword>
<dbReference type="Proteomes" id="UP000031512">
    <property type="component" value="Chromosome 1"/>
</dbReference>
<gene>
    <name evidence="2" type="ORF">BEWA_031110</name>
</gene>
<feature type="chain" id="PRO_5003939928" evidence="1">
    <location>
        <begin position="22"/>
        <end position="112"/>
    </location>
</feature>
<reference evidence="2 3" key="1">
    <citation type="journal article" date="2012" name="BMC Genomics">
        <title>Comparative genomic analysis and phylogenetic position of Theileria equi.</title>
        <authorList>
            <person name="Kappmeyer L.S."/>
            <person name="Thiagarajan M."/>
            <person name="Herndon D.R."/>
            <person name="Ramsay J.D."/>
            <person name="Caler E."/>
            <person name="Djikeng A."/>
            <person name="Gillespie J.J."/>
            <person name="Lau A.O."/>
            <person name="Roalson E.H."/>
            <person name="Silva J.C."/>
            <person name="Silva M.G."/>
            <person name="Suarez C.E."/>
            <person name="Ueti M.W."/>
            <person name="Nene V.M."/>
            <person name="Mealey R.H."/>
            <person name="Knowles D.P."/>
            <person name="Brayton K.A."/>
        </authorList>
    </citation>
    <scope>NUCLEOTIDE SEQUENCE [LARGE SCALE GENOMIC DNA]</scope>
    <source>
        <strain evidence="2 3">WA</strain>
    </source>
</reference>
<sequence length="112" mass="12691">MRAFSTFCVLFTFALQRLVSADDGYGTRIFTVCSKACGESVSSERHDDLLECQNECQTNLVNLLLKKNGDMLRGSELLKKKHGIIRRATSKVLKPVRTVLGIRKRRNKEQDS</sequence>
<dbReference type="EMBL" id="CP001669">
    <property type="protein sequence ID" value="AFZ80258.1"/>
    <property type="molecule type" value="Genomic_DNA"/>
</dbReference>
<dbReference type="AlphaFoldDB" id="L0AYC3"/>
<evidence type="ECO:0000313" key="2">
    <source>
        <dbReference type="EMBL" id="AFZ80258.1"/>
    </source>
</evidence>
<dbReference type="KEGG" id="beq:BEWA_031110"/>
<dbReference type="RefSeq" id="XP_004829924.1">
    <property type="nucleotide sequence ID" value="XM_004829867.1"/>
</dbReference>
<evidence type="ECO:0000256" key="1">
    <source>
        <dbReference type="SAM" id="SignalP"/>
    </source>
</evidence>
<feature type="signal peptide" evidence="1">
    <location>
        <begin position="1"/>
        <end position="21"/>
    </location>
</feature>
<evidence type="ECO:0000313" key="3">
    <source>
        <dbReference type="Proteomes" id="UP000031512"/>
    </source>
</evidence>